<dbReference type="CDD" id="cd06261">
    <property type="entry name" value="TM_PBP2"/>
    <property type="match status" value="2"/>
</dbReference>
<dbReference type="GO" id="GO:0055085">
    <property type="term" value="P:transmembrane transport"/>
    <property type="evidence" value="ECO:0007669"/>
    <property type="project" value="InterPro"/>
</dbReference>
<sequence length="564" mass="60894">MSSVDIPERASATRLPMKRVGEDRLVRWTLTGLVLAGLLLFLVMPIATILIRSTETPTGTGLANFTNAFASARFWGLIGNSVGMAGLTTVLVIVLAYGYAYGLQRTLVKGKGFLRLVALMPLFAPSLVQGQGLILLFGRNGAINRYLGLDINIYGFHGIVTANLFYAFPYAFLILSAALAIADARPYESARVMGASHWRTFRTVTLPPTLYGLAAACFVCFTLVLTDFGNAMLIGGDFNVLATEMYNQVIGQAQFALGAVIGVVLLIPAMIAKILEKRITRRQTSLIAPQSRPLEPRPDRARDLGFGLYLYGFAAIMLSIVGIVVVTSFVTLWPYNLTPTFKHYAFDFADGITPLWNSILIATLTATLGVIMAGLGAIVVTKFPGPTTPLLSLLAILPSAVPGMVLGLGYVLMLNNPVNPLHVLYGTLLSMVILNVYYNHSQAFLITNTSLTQVGKSYDEASRMLGAGVLRTLRKVTLPILWPTLLGVWVFYFMRAMVSLSALIFLITPSTQIASVAVLQLSDRGAMNQAAAFSVCIMATVGACLLIVRLILLLAGAKDVKLIR</sequence>
<dbReference type="PANTHER" id="PTHR43496:SF1">
    <property type="entry name" value="POLYGALACTURONAN_RHAMNOGALACTURONAN TRANSPORT SYSTEM PERMEASE PROTEIN YTEP"/>
    <property type="match status" value="1"/>
</dbReference>
<keyword evidence="4 5" id="KW-0472">Membrane</keyword>
<feature type="domain" description="ABC transmembrane type-1" evidence="6">
    <location>
        <begin position="355"/>
        <end position="556"/>
    </location>
</feature>
<dbReference type="Gene3D" id="1.10.3720.10">
    <property type="entry name" value="MetI-like"/>
    <property type="match status" value="2"/>
</dbReference>
<comment type="caution">
    <text evidence="7">The sequence shown here is derived from an EMBL/GenBank/DDBJ whole genome shotgun (WGS) entry which is preliminary data.</text>
</comment>
<feature type="transmembrane region" description="Helical" evidence="5">
    <location>
        <begin position="203"/>
        <end position="225"/>
    </location>
</feature>
<feature type="transmembrane region" description="Helical" evidence="5">
    <location>
        <begin position="531"/>
        <end position="555"/>
    </location>
</feature>
<evidence type="ECO:0000256" key="5">
    <source>
        <dbReference type="RuleBase" id="RU363032"/>
    </source>
</evidence>
<dbReference type="PROSITE" id="PS50928">
    <property type="entry name" value="ABC_TM1"/>
    <property type="match status" value="2"/>
</dbReference>
<dbReference type="EMBL" id="JAVJAF010000001">
    <property type="protein sequence ID" value="MDR6235854.1"/>
    <property type="molecule type" value="Genomic_DNA"/>
</dbReference>
<name>A0AAJ2BSW3_9PSED</name>
<dbReference type="InterPro" id="IPR035906">
    <property type="entry name" value="MetI-like_sf"/>
</dbReference>
<dbReference type="InterPro" id="IPR000515">
    <property type="entry name" value="MetI-like"/>
</dbReference>
<keyword evidence="2 5" id="KW-0812">Transmembrane</keyword>
<evidence type="ECO:0000256" key="1">
    <source>
        <dbReference type="ARBA" id="ARBA00004651"/>
    </source>
</evidence>
<feature type="transmembrane region" description="Helical" evidence="5">
    <location>
        <begin position="308"/>
        <end position="335"/>
    </location>
</feature>
<feature type="transmembrane region" description="Helical" evidence="5">
    <location>
        <begin position="390"/>
        <end position="413"/>
    </location>
</feature>
<gene>
    <name evidence="7" type="ORF">QE440_003595</name>
</gene>
<feature type="transmembrane region" description="Helical" evidence="5">
    <location>
        <begin position="74"/>
        <end position="101"/>
    </location>
</feature>
<keyword evidence="5" id="KW-0813">Transport</keyword>
<feature type="transmembrane region" description="Helical" evidence="5">
    <location>
        <begin position="419"/>
        <end position="438"/>
    </location>
</feature>
<feature type="transmembrane region" description="Helical" evidence="5">
    <location>
        <begin position="500"/>
        <end position="519"/>
    </location>
</feature>
<evidence type="ECO:0000259" key="6">
    <source>
        <dbReference type="PROSITE" id="PS50928"/>
    </source>
</evidence>
<dbReference type="Proteomes" id="UP001268036">
    <property type="component" value="Unassembled WGS sequence"/>
</dbReference>
<keyword evidence="3 5" id="KW-1133">Transmembrane helix</keyword>
<evidence type="ECO:0000313" key="7">
    <source>
        <dbReference type="EMBL" id="MDR6235854.1"/>
    </source>
</evidence>
<feature type="transmembrane region" description="Helical" evidence="5">
    <location>
        <begin position="25"/>
        <end position="51"/>
    </location>
</feature>
<evidence type="ECO:0000256" key="2">
    <source>
        <dbReference type="ARBA" id="ARBA00022692"/>
    </source>
</evidence>
<reference evidence="7" key="1">
    <citation type="submission" date="2023-08" db="EMBL/GenBank/DDBJ databases">
        <title>Functional and genomic diversity of the sorghum phyllosphere microbiome.</title>
        <authorList>
            <person name="Shade A."/>
        </authorList>
    </citation>
    <scope>NUCLEOTIDE SEQUENCE</scope>
    <source>
        <strain evidence="7">SORGH_AS_0201</strain>
    </source>
</reference>
<dbReference type="RefSeq" id="WP_309760778.1">
    <property type="nucleotide sequence ID" value="NZ_JAVJAF010000001.1"/>
</dbReference>
<feature type="transmembrane region" description="Helical" evidence="5">
    <location>
        <begin position="476"/>
        <end position="494"/>
    </location>
</feature>
<feature type="transmembrane region" description="Helical" evidence="5">
    <location>
        <begin position="255"/>
        <end position="275"/>
    </location>
</feature>
<evidence type="ECO:0000256" key="3">
    <source>
        <dbReference type="ARBA" id="ARBA00022989"/>
    </source>
</evidence>
<organism evidence="7 8">
    <name type="scientific">Pseudomonas oryzihabitans</name>
    <dbReference type="NCBI Taxonomy" id="47885"/>
    <lineage>
        <taxon>Bacteria</taxon>
        <taxon>Pseudomonadati</taxon>
        <taxon>Pseudomonadota</taxon>
        <taxon>Gammaproteobacteria</taxon>
        <taxon>Pseudomonadales</taxon>
        <taxon>Pseudomonadaceae</taxon>
        <taxon>Pseudomonas</taxon>
    </lineage>
</organism>
<feature type="transmembrane region" description="Helical" evidence="5">
    <location>
        <begin position="113"/>
        <end position="138"/>
    </location>
</feature>
<evidence type="ECO:0000313" key="8">
    <source>
        <dbReference type="Proteomes" id="UP001268036"/>
    </source>
</evidence>
<protein>
    <submittedName>
        <fullName evidence="7">Iron(III) transport system permease protein</fullName>
    </submittedName>
</protein>
<feature type="transmembrane region" description="Helical" evidence="5">
    <location>
        <begin position="355"/>
        <end position="378"/>
    </location>
</feature>
<dbReference type="PANTHER" id="PTHR43496">
    <property type="entry name" value="PROTEIN LPLB"/>
    <property type="match status" value="1"/>
</dbReference>
<accession>A0AAJ2BSW3</accession>
<proteinExistence type="inferred from homology"/>
<dbReference type="AlphaFoldDB" id="A0AAJ2BSW3"/>
<dbReference type="GO" id="GO:0005886">
    <property type="term" value="C:plasma membrane"/>
    <property type="evidence" value="ECO:0007669"/>
    <property type="project" value="UniProtKB-SubCell"/>
</dbReference>
<feature type="transmembrane region" description="Helical" evidence="5">
    <location>
        <begin position="158"/>
        <end position="182"/>
    </location>
</feature>
<comment type="similarity">
    <text evidence="5">Belongs to the binding-protein-dependent transport system permease family.</text>
</comment>
<dbReference type="SUPFAM" id="SSF161098">
    <property type="entry name" value="MetI-like"/>
    <property type="match status" value="2"/>
</dbReference>
<feature type="domain" description="ABC transmembrane type-1" evidence="6">
    <location>
        <begin position="78"/>
        <end position="276"/>
    </location>
</feature>
<evidence type="ECO:0000256" key="4">
    <source>
        <dbReference type="ARBA" id="ARBA00023136"/>
    </source>
</evidence>
<dbReference type="Pfam" id="PF00528">
    <property type="entry name" value="BPD_transp_1"/>
    <property type="match status" value="2"/>
</dbReference>
<comment type="subcellular location">
    <subcellularLocation>
        <location evidence="1 5">Cell membrane</location>
        <topology evidence="1 5">Multi-pass membrane protein</topology>
    </subcellularLocation>
</comment>